<gene>
    <name evidence="1" type="ORF">G3M58_62745</name>
</gene>
<name>A0A6G3XHB9_9ACTN</name>
<evidence type="ECO:0000313" key="1">
    <source>
        <dbReference type="EMBL" id="NEE17077.1"/>
    </source>
</evidence>
<accession>A0A6G3XHB9</accession>
<organism evidence="1">
    <name type="scientific">Streptomyces sp. SID7499</name>
    <dbReference type="NCBI Taxonomy" id="2706086"/>
    <lineage>
        <taxon>Bacteria</taxon>
        <taxon>Bacillati</taxon>
        <taxon>Actinomycetota</taxon>
        <taxon>Actinomycetes</taxon>
        <taxon>Kitasatosporales</taxon>
        <taxon>Streptomycetaceae</taxon>
        <taxon>Streptomyces</taxon>
    </lineage>
</organism>
<sequence>AALAAGNTASAVTVGRKAALRLLDSSGSWTRGAAEFALSGSEHDVVNWIDADRLLAQQQDDRENVLALAQSSTAAVAAAAERALADSDPNAATVFLETGAIEAAAADNRVLVFQVLSQDPGKAVRAKAQAALNAGTAGALHHFLTVELSEATKEDDRVELFR</sequence>
<dbReference type="Pfam" id="PF03752">
    <property type="entry name" value="ALF"/>
    <property type="match status" value="2"/>
</dbReference>
<comment type="caution">
    <text evidence="1">The sequence shown here is derived from an EMBL/GenBank/DDBJ whole genome shotgun (WGS) entry which is preliminary data.</text>
</comment>
<protein>
    <submittedName>
        <fullName evidence="1">Uncharacterized protein</fullName>
    </submittedName>
</protein>
<feature type="non-terminal residue" evidence="1">
    <location>
        <position position="162"/>
    </location>
</feature>
<proteinExistence type="predicted"/>
<feature type="non-terminal residue" evidence="1">
    <location>
        <position position="1"/>
    </location>
</feature>
<reference evidence="1" key="1">
    <citation type="submission" date="2020-01" db="EMBL/GenBank/DDBJ databases">
        <title>Insect and environment-associated Actinomycetes.</title>
        <authorList>
            <person name="Currrie C."/>
            <person name="Chevrette M."/>
            <person name="Carlson C."/>
            <person name="Stubbendieck R."/>
            <person name="Wendt-Pienkowski E."/>
        </authorList>
    </citation>
    <scope>NUCLEOTIDE SEQUENCE</scope>
    <source>
        <strain evidence="1">SID7499</strain>
    </source>
</reference>
<dbReference type="InterPro" id="IPR005506">
    <property type="entry name" value="DUF312_ALF"/>
</dbReference>
<dbReference type="EMBL" id="JAAGMN010006542">
    <property type="protein sequence ID" value="NEE17077.1"/>
    <property type="molecule type" value="Genomic_DNA"/>
</dbReference>
<dbReference type="AlphaFoldDB" id="A0A6G3XHB9"/>